<protein>
    <submittedName>
        <fullName evidence="1">Uncharacterized protein</fullName>
    </submittedName>
</protein>
<gene>
    <name evidence="1" type="ORF">A6770_28705</name>
</gene>
<name>A0A367QJX4_9NOSO</name>
<dbReference type="Proteomes" id="UP000252107">
    <property type="component" value="Unassembled WGS sequence"/>
</dbReference>
<proteinExistence type="predicted"/>
<reference evidence="1" key="1">
    <citation type="submission" date="2016-04" db="EMBL/GenBank/DDBJ databases">
        <authorList>
            <person name="Tabuchi Yagui T.R."/>
        </authorList>
    </citation>
    <scope>NUCLEOTIDE SEQUENCE [LARGE SCALE GENOMIC DNA]</scope>
    <source>
        <strain evidence="1">NIES-26</strain>
    </source>
</reference>
<dbReference type="AlphaFoldDB" id="A0A367QJX4"/>
<accession>A0A367QJX4</accession>
<sequence length="67" mass="7451">MAKVVDCYVERTAARLLRSLKGSGGAIPLHRIQFSQTIIQHLLDKKQVQIKNTGQGFLLAVVEKFSV</sequence>
<evidence type="ECO:0000313" key="2">
    <source>
        <dbReference type="Proteomes" id="UP000252107"/>
    </source>
</evidence>
<dbReference type="EMBL" id="LXQD01000320">
    <property type="protein sequence ID" value="RCJ24030.1"/>
    <property type="molecule type" value="Genomic_DNA"/>
</dbReference>
<keyword evidence="2" id="KW-1185">Reference proteome</keyword>
<comment type="caution">
    <text evidence="1">The sequence shown here is derived from an EMBL/GenBank/DDBJ whole genome shotgun (WGS) entry which is preliminary data.</text>
</comment>
<organism evidence="1 2">
    <name type="scientific">Nostoc minutum NIES-26</name>
    <dbReference type="NCBI Taxonomy" id="1844469"/>
    <lineage>
        <taxon>Bacteria</taxon>
        <taxon>Bacillati</taxon>
        <taxon>Cyanobacteriota</taxon>
        <taxon>Cyanophyceae</taxon>
        <taxon>Nostocales</taxon>
        <taxon>Nostocaceae</taxon>
        <taxon>Nostoc</taxon>
    </lineage>
</organism>
<evidence type="ECO:0000313" key="1">
    <source>
        <dbReference type="EMBL" id="RCJ24030.1"/>
    </source>
</evidence>